<feature type="signal peptide" evidence="2">
    <location>
        <begin position="1"/>
        <end position="22"/>
    </location>
</feature>
<feature type="compositionally biased region" description="Low complexity" evidence="1">
    <location>
        <begin position="230"/>
        <end position="245"/>
    </location>
</feature>
<evidence type="ECO:0000313" key="4">
    <source>
        <dbReference type="Proteomes" id="UP001214441"/>
    </source>
</evidence>
<keyword evidence="2" id="KW-0732">Signal</keyword>
<feature type="region of interest" description="Disordered" evidence="1">
    <location>
        <begin position="98"/>
        <end position="119"/>
    </location>
</feature>
<evidence type="ECO:0000313" key="3">
    <source>
        <dbReference type="EMBL" id="MDJ1136863.1"/>
    </source>
</evidence>
<evidence type="ECO:0000256" key="2">
    <source>
        <dbReference type="SAM" id="SignalP"/>
    </source>
</evidence>
<dbReference type="Proteomes" id="UP001214441">
    <property type="component" value="Unassembled WGS sequence"/>
</dbReference>
<proteinExistence type="predicted"/>
<organism evidence="3 4">
    <name type="scientific">Streptomyces iconiensis</name>
    <dbReference type="NCBI Taxonomy" id="1384038"/>
    <lineage>
        <taxon>Bacteria</taxon>
        <taxon>Bacillati</taxon>
        <taxon>Actinomycetota</taxon>
        <taxon>Actinomycetes</taxon>
        <taxon>Kitasatosporales</taxon>
        <taxon>Streptomycetaceae</taxon>
        <taxon>Streptomyces</taxon>
    </lineage>
</organism>
<feature type="compositionally biased region" description="Basic and acidic residues" evidence="1">
    <location>
        <begin position="32"/>
        <end position="54"/>
    </location>
</feature>
<dbReference type="EMBL" id="JANCPR020000047">
    <property type="protein sequence ID" value="MDJ1136863.1"/>
    <property type="molecule type" value="Genomic_DNA"/>
</dbReference>
<gene>
    <name evidence="3" type="ORF">NMN56_033960</name>
</gene>
<keyword evidence="4" id="KW-1185">Reference proteome</keyword>
<sequence>MGATLVLALTAPLLSAAPNAAAAPPSAPAPRHTPEESRALARAADEGEPVELRSQRTEYTQVFANPEGDFTQDTYATPQWIAQRGKLVDIDTGLKENKDGTYSPRATETGMRFSPGGKGPLATVVRDGRSMALSWGGTLPEAKVEGDTVTYPEVLDGVDLTLKAHSTGFGQLLTVKNAQAAANPKLKKLDFGLKATGLKVGADDHGNIRATNPASQEVFTAPAPRMWDSTGSPATRARSAAAPGDGSEGPEPGPEARDALMGVEVRNDALSLTPDAELLTGKDTTYPVYLDPSVSGSRHSWTIAYKKNPNSSYYNGSGFNGGTTTARAGYENYTGGLGRSYFRLNTKNLWSTDKIVSKSTFRIKNTWSWSCTKKKIELWRTAAMGPGTTWNKQPTKRATLDTVTDAKGWGSNCPAGNLAFNTTKAAKDAAAKHWKTVTLALKATNESDVYGWKKFAAKSAVLSTTYNTRPNTPSGLDTSPVSTRNSKGCGDTAPYGAIGNTDFSLNAKVKDRDGGTVKAVFHLWPTGHRDTADGGLVVEKTVSVPSGSVARAKVTRAALKPYLKVANGNFSWKVRAWDGKAYSEWNTPKGKAGCRFVFDPDRPSTPPGVSSPDFPDGDEGWPATTGEVRAEGTFTLSANGVKDIVAYEHWMDSKPDPVKVEAPSEGADATLKLTPTWAGPQQLYVRSVDRAGNRSDTRSYLFYANGLSEPDKDGDLDGDGNADLWGIDGKGVLHRWLGQGDGTLKDHSRPASNTTWDDALITHRGDWSGDGYEDLVALRPDGKDGPHRLWLHPNNGFGFACTACRTGDYQRSELTVQDPENNHWKDGARQIAAIGDMDGALDLDGDGEPDTASHPDLIVNDGKFAWLYYGDGSGYLDTTRDPVLIGDLGMDRLTLGAPGDFNGDGRPDLLVRDEASGGELYVYDGGEPDGIGIGNPAHRTRIGWNWGTDTVPLFTAAPDADNNGILDLWATTAGSGRLRMFANHTADGPEKKTTASDNFAGYRSMG</sequence>
<evidence type="ECO:0000256" key="1">
    <source>
        <dbReference type="SAM" id="MobiDB-lite"/>
    </source>
</evidence>
<feature type="region of interest" description="Disordered" evidence="1">
    <location>
        <begin position="601"/>
        <end position="624"/>
    </location>
</feature>
<reference evidence="3 4" key="1">
    <citation type="submission" date="2023-05" db="EMBL/GenBank/DDBJ databases">
        <title>Streptantibioticus silvisoli sp. nov., acidotolerant actinomycetes 1 from pine litter.</title>
        <authorList>
            <person name="Swiecimska M."/>
            <person name="Golinska P."/>
            <person name="Sangal V."/>
            <person name="Wachnowicz B."/>
            <person name="Goodfellow M."/>
        </authorList>
    </citation>
    <scope>NUCLEOTIDE SEQUENCE [LARGE SCALE GENOMIC DNA]</scope>
    <source>
        <strain evidence="3 4">DSM 42109</strain>
    </source>
</reference>
<comment type="caution">
    <text evidence="3">The sequence shown here is derived from an EMBL/GenBank/DDBJ whole genome shotgun (WGS) entry which is preliminary data.</text>
</comment>
<feature type="region of interest" description="Disordered" evidence="1">
    <location>
        <begin position="987"/>
        <end position="1006"/>
    </location>
</feature>
<dbReference type="SUPFAM" id="SSF69318">
    <property type="entry name" value="Integrin alpha N-terminal domain"/>
    <property type="match status" value="2"/>
</dbReference>
<feature type="region of interest" description="Disordered" evidence="1">
    <location>
        <begin position="224"/>
        <end position="255"/>
    </location>
</feature>
<feature type="region of interest" description="Disordered" evidence="1">
    <location>
        <begin position="18"/>
        <end position="54"/>
    </location>
</feature>
<dbReference type="RefSeq" id="WP_274047100.1">
    <property type="nucleotide sequence ID" value="NZ_JANCPR020000047.1"/>
</dbReference>
<name>A0ABT7A6A0_9ACTN</name>
<accession>A0ABT7A6A0</accession>
<feature type="chain" id="PRO_5046079436" evidence="2">
    <location>
        <begin position="23"/>
        <end position="1006"/>
    </location>
</feature>
<dbReference type="Gene3D" id="2.130.10.130">
    <property type="entry name" value="Integrin alpha, N-terminal"/>
    <property type="match status" value="1"/>
</dbReference>
<protein>
    <submittedName>
        <fullName evidence="3">VCBS repeat-containing protein</fullName>
    </submittedName>
</protein>
<dbReference type="InterPro" id="IPR028994">
    <property type="entry name" value="Integrin_alpha_N"/>
</dbReference>